<gene>
    <name evidence="2" type="ORF">CALCODRAFT_122133</name>
</gene>
<reference evidence="2 3" key="1">
    <citation type="journal article" date="2016" name="Mol. Biol. Evol.">
        <title>Comparative Genomics of Early-Diverging Mushroom-Forming Fungi Provides Insights into the Origins of Lignocellulose Decay Capabilities.</title>
        <authorList>
            <person name="Nagy L.G."/>
            <person name="Riley R."/>
            <person name="Tritt A."/>
            <person name="Adam C."/>
            <person name="Daum C."/>
            <person name="Floudas D."/>
            <person name="Sun H."/>
            <person name="Yadav J.S."/>
            <person name="Pangilinan J."/>
            <person name="Larsson K.H."/>
            <person name="Matsuura K."/>
            <person name="Barry K."/>
            <person name="Labutti K."/>
            <person name="Kuo R."/>
            <person name="Ohm R.A."/>
            <person name="Bhattacharya S.S."/>
            <person name="Shirouzu T."/>
            <person name="Yoshinaga Y."/>
            <person name="Martin F.M."/>
            <person name="Grigoriev I.V."/>
            <person name="Hibbett D.S."/>
        </authorList>
    </citation>
    <scope>NUCLEOTIDE SEQUENCE [LARGE SCALE GENOMIC DNA]</scope>
    <source>
        <strain evidence="2 3">HHB12733</strain>
    </source>
</reference>
<dbReference type="EMBL" id="KV424095">
    <property type="protein sequence ID" value="KZT51698.1"/>
    <property type="molecule type" value="Genomic_DNA"/>
</dbReference>
<evidence type="ECO:0000313" key="2">
    <source>
        <dbReference type="EMBL" id="KZT51698.1"/>
    </source>
</evidence>
<dbReference type="AlphaFoldDB" id="A0A165CYS6"/>
<keyword evidence="1" id="KW-0472">Membrane</keyword>
<feature type="transmembrane region" description="Helical" evidence="1">
    <location>
        <begin position="20"/>
        <end position="38"/>
    </location>
</feature>
<sequence length="126" mass="13878">MLLLCLIHSDREVGLCWEAGTLAVLVLAWSLSYPLLRFGPCRTPLQFMTYDSVPVLKWYPFFPCFALSGTGGVEASAQLVSSESPIIGLSYNICRRRSCCTSLSQCRPKLQKHIHLLVLGPATSCA</sequence>
<accession>A0A165CYS6</accession>
<keyword evidence="1" id="KW-1133">Transmembrane helix</keyword>
<evidence type="ECO:0000256" key="1">
    <source>
        <dbReference type="SAM" id="Phobius"/>
    </source>
</evidence>
<keyword evidence="1" id="KW-0812">Transmembrane</keyword>
<evidence type="ECO:0000313" key="3">
    <source>
        <dbReference type="Proteomes" id="UP000076842"/>
    </source>
</evidence>
<organism evidence="2 3">
    <name type="scientific">Calocera cornea HHB12733</name>
    <dbReference type="NCBI Taxonomy" id="1353952"/>
    <lineage>
        <taxon>Eukaryota</taxon>
        <taxon>Fungi</taxon>
        <taxon>Dikarya</taxon>
        <taxon>Basidiomycota</taxon>
        <taxon>Agaricomycotina</taxon>
        <taxon>Dacrymycetes</taxon>
        <taxon>Dacrymycetales</taxon>
        <taxon>Dacrymycetaceae</taxon>
        <taxon>Calocera</taxon>
    </lineage>
</organism>
<protein>
    <submittedName>
        <fullName evidence="2">Uncharacterized protein</fullName>
    </submittedName>
</protein>
<proteinExistence type="predicted"/>
<name>A0A165CYS6_9BASI</name>
<keyword evidence="3" id="KW-1185">Reference proteome</keyword>
<dbReference type="Proteomes" id="UP000076842">
    <property type="component" value="Unassembled WGS sequence"/>
</dbReference>
<dbReference type="InParanoid" id="A0A165CYS6"/>